<keyword evidence="7" id="KW-0812">Transmembrane</keyword>
<organism evidence="9 10">
    <name type="scientific">Magnetospirillum fulvum</name>
    <name type="common">Rhodospirillum fulvum</name>
    <dbReference type="NCBI Taxonomy" id="1082"/>
    <lineage>
        <taxon>Bacteria</taxon>
        <taxon>Pseudomonadati</taxon>
        <taxon>Pseudomonadota</taxon>
        <taxon>Alphaproteobacteria</taxon>
        <taxon>Rhodospirillales</taxon>
        <taxon>Rhodospirillaceae</taxon>
        <taxon>Magnetospirillum</taxon>
    </lineage>
</organism>
<evidence type="ECO:0000256" key="2">
    <source>
        <dbReference type="ARBA" id="ARBA00022617"/>
    </source>
</evidence>
<keyword evidence="7" id="KW-0732">Signal</keyword>
<dbReference type="FunFam" id="1.10.8.640:FF:000001">
    <property type="entry name" value="Cytochrome c-type biogenesis protein"/>
    <property type="match status" value="1"/>
</dbReference>
<comment type="similarity">
    <text evidence="1 7">Belongs to the CcmH/CycL/Ccl2/NrfF family.</text>
</comment>
<proteinExistence type="inferred from homology"/>
<dbReference type="PANTHER" id="PTHR47601:SF1">
    <property type="entry name" value="CYTOCHROME C-TYPE BIOGENESIS CCMH-LIKE MITOCHONDRIAL PROTEIN"/>
    <property type="match status" value="1"/>
</dbReference>
<accession>A0A1H6IDG0</accession>
<feature type="domain" description="CcmH/CycL/Ccl2/NrfF N-terminal" evidence="8">
    <location>
        <begin position="10"/>
        <end position="154"/>
    </location>
</feature>
<evidence type="ECO:0000256" key="6">
    <source>
        <dbReference type="ARBA" id="ARBA00060491"/>
    </source>
</evidence>
<name>A0A1H6IDG0_MAGFU</name>
<dbReference type="Proteomes" id="UP000182983">
    <property type="component" value="Unassembled WGS sequence"/>
</dbReference>
<sequence>MRHLVLGVLLLGLCAASPAWAVNPDEMLKDPAKEARARDLGRELRCVVCQNQSIDDSDADLARDLRLIVRERIDLGDSDNDVRRFLVERYGDYVLLKPPFKSSTLVLWLGPPVLLLGAAATVALFYRRRRRTTVPPAVEVPLSPEEQRRLDRLLKESGQ</sequence>
<keyword evidence="2 7" id="KW-0349">Heme</keyword>
<dbReference type="GO" id="GO:0016020">
    <property type="term" value="C:membrane"/>
    <property type="evidence" value="ECO:0007669"/>
    <property type="project" value="UniProtKB-SubCell"/>
</dbReference>
<keyword evidence="7" id="KW-1133">Transmembrane helix</keyword>
<dbReference type="PANTHER" id="PTHR47601">
    <property type="match status" value="1"/>
</dbReference>
<evidence type="ECO:0000313" key="9">
    <source>
        <dbReference type="EMBL" id="SEH44929.1"/>
    </source>
</evidence>
<evidence type="ECO:0000256" key="7">
    <source>
        <dbReference type="RuleBase" id="RU364112"/>
    </source>
</evidence>
<evidence type="ECO:0000259" key="8">
    <source>
        <dbReference type="Pfam" id="PF03918"/>
    </source>
</evidence>
<comment type="function">
    <text evidence="5">Required for the biogenesis of c-type cytochromes. Possible subunit of a heme lyase.</text>
</comment>
<evidence type="ECO:0000256" key="4">
    <source>
        <dbReference type="ARBA" id="ARBA00023004"/>
    </source>
</evidence>
<dbReference type="RefSeq" id="WP_074768837.1">
    <property type="nucleotide sequence ID" value="NZ_FNWO01000010.1"/>
</dbReference>
<evidence type="ECO:0000256" key="5">
    <source>
        <dbReference type="ARBA" id="ARBA00037230"/>
    </source>
</evidence>
<evidence type="ECO:0000256" key="1">
    <source>
        <dbReference type="ARBA" id="ARBA00010342"/>
    </source>
</evidence>
<dbReference type="InterPro" id="IPR038297">
    <property type="entry name" value="CcmH/CycL/NrfF/Ccl2_sf"/>
</dbReference>
<keyword evidence="3 7" id="KW-0479">Metal-binding</keyword>
<evidence type="ECO:0000256" key="3">
    <source>
        <dbReference type="ARBA" id="ARBA00022723"/>
    </source>
</evidence>
<feature type="transmembrane region" description="Helical" evidence="7">
    <location>
        <begin position="105"/>
        <end position="126"/>
    </location>
</feature>
<dbReference type="EMBL" id="FNWO01000010">
    <property type="protein sequence ID" value="SEH44929.1"/>
    <property type="molecule type" value="Genomic_DNA"/>
</dbReference>
<reference evidence="10" key="1">
    <citation type="submission" date="2016-10" db="EMBL/GenBank/DDBJ databases">
        <authorList>
            <person name="Varghese N."/>
            <person name="Submissions S."/>
        </authorList>
    </citation>
    <scope>NUCLEOTIDE SEQUENCE [LARGE SCALE GENOMIC DNA]</scope>
    <source>
        <strain evidence="10">DSM 13234</strain>
    </source>
</reference>
<dbReference type="OrthoDB" id="9804975at2"/>
<feature type="chain" id="PRO_5011022732" description="Cytochrome c-type biogenesis protein" evidence="7">
    <location>
        <begin position="22"/>
        <end position="159"/>
    </location>
</feature>
<keyword evidence="4 7" id="KW-0408">Iron</keyword>
<dbReference type="Pfam" id="PF03918">
    <property type="entry name" value="CcmH"/>
    <property type="match status" value="1"/>
</dbReference>
<evidence type="ECO:0000313" key="10">
    <source>
        <dbReference type="Proteomes" id="UP000182983"/>
    </source>
</evidence>
<dbReference type="InterPro" id="IPR005616">
    <property type="entry name" value="CcmH/CycL/Ccl2/NrfF_N"/>
</dbReference>
<dbReference type="CDD" id="cd16378">
    <property type="entry name" value="CcmH_N"/>
    <property type="match status" value="1"/>
</dbReference>
<feature type="signal peptide" evidence="7">
    <location>
        <begin position="1"/>
        <end position="21"/>
    </location>
</feature>
<keyword evidence="10" id="KW-1185">Reference proteome</keyword>
<dbReference type="GO" id="GO:0046872">
    <property type="term" value="F:metal ion binding"/>
    <property type="evidence" value="ECO:0007669"/>
    <property type="project" value="UniProtKB-KW"/>
</dbReference>
<dbReference type="Gene3D" id="1.10.8.640">
    <property type="entry name" value="Cytochrome C biogenesis protein"/>
    <property type="match status" value="1"/>
</dbReference>
<dbReference type="GO" id="GO:0017004">
    <property type="term" value="P:cytochrome complex assembly"/>
    <property type="evidence" value="ECO:0007669"/>
    <property type="project" value="UniProtKB-ARBA"/>
</dbReference>
<keyword evidence="7" id="KW-0472">Membrane</keyword>
<comment type="subcellular location">
    <subcellularLocation>
        <location evidence="6">Membrane</location>
        <topology evidence="6">Single-pass membrane protein</topology>
        <orientation evidence="6">Periplasmic side</orientation>
    </subcellularLocation>
</comment>
<dbReference type="AlphaFoldDB" id="A0A1H6IDG0"/>
<gene>
    <name evidence="9" type="ORF">SAMN04244559_02376</name>
</gene>
<protein>
    <recommendedName>
        <fullName evidence="7">Cytochrome c-type biogenesis protein</fullName>
    </recommendedName>
</protein>